<gene>
    <name evidence="1" type="ORF">DFP99_1025</name>
</gene>
<comment type="caution">
    <text evidence="1">The sequence shown here is derived from an EMBL/GenBank/DDBJ whole genome shotgun (WGS) entry which is preliminary data.</text>
</comment>
<protein>
    <submittedName>
        <fullName evidence="1">Uncharacterized protein</fullName>
    </submittedName>
</protein>
<reference evidence="1 2" key="1">
    <citation type="submission" date="2018-07" db="EMBL/GenBank/DDBJ databases">
        <title>Genomic Encyclopedia of Type Strains, Phase III (KMG-III): the genomes of soil and plant-associated and newly described type strains.</title>
        <authorList>
            <person name="Whitman W."/>
        </authorList>
    </citation>
    <scope>NUCLEOTIDE SEQUENCE [LARGE SCALE GENOMIC DNA]</scope>
    <source>
        <strain evidence="1 2">CECT 7031</strain>
    </source>
</reference>
<evidence type="ECO:0000313" key="2">
    <source>
        <dbReference type="Proteomes" id="UP000254912"/>
    </source>
</evidence>
<sequence length="285" mass="33095">MAQRRRKQVNNHGGVRVGRDFDAATSVQTDVSILDLRAPVFQTYVSPVRHQKVLVQFKEHTEQVSRGTWQQFVQQEVQKVTDPQVELVTVQSSRVDEGIFVVMVGRQTAQFRILRIASGLAQHELKFDQLQTQFLADAAEVGQWTRKWMTNQGLQSFTFRLYTTLRWWLQPTGQQLERHGKHWLVVQGDQYQAVHDEDTLWLDFALSQNLLSARNEPVRVTDLGIALVNYFARFYEAQFEQQYGGNGIWREGDVLTHRSAQTAAKLQPNIKRTTHFQLPKRKKHI</sequence>
<dbReference type="Proteomes" id="UP000254912">
    <property type="component" value="Unassembled WGS sequence"/>
</dbReference>
<organism evidence="1 2">
    <name type="scientific">Weissella soli</name>
    <dbReference type="NCBI Taxonomy" id="155866"/>
    <lineage>
        <taxon>Bacteria</taxon>
        <taxon>Bacillati</taxon>
        <taxon>Bacillota</taxon>
        <taxon>Bacilli</taxon>
        <taxon>Lactobacillales</taxon>
        <taxon>Lactobacillaceae</taxon>
        <taxon>Weissella</taxon>
    </lineage>
</organism>
<proteinExistence type="predicted"/>
<keyword evidence="2" id="KW-1185">Reference proteome</keyword>
<dbReference type="AlphaFoldDB" id="A0A288Q7E4"/>
<evidence type="ECO:0000313" key="1">
    <source>
        <dbReference type="EMBL" id="RDL06642.1"/>
    </source>
</evidence>
<accession>A0A288Q7E4</accession>
<dbReference type="GeneID" id="94545242"/>
<name>A0A288Q7E4_9LACO</name>
<dbReference type="RefSeq" id="WP_070229358.1">
    <property type="nucleotide sequence ID" value="NZ_BJYO01000003.1"/>
</dbReference>
<dbReference type="KEGG" id="wso:WSWS_00027"/>
<dbReference type="EMBL" id="QRAS01000002">
    <property type="protein sequence ID" value="RDL06642.1"/>
    <property type="molecule type" value="Genomic_DNA"/>
</dbReference>